<reference evidence="2 3" key="1">
    <citation type="journal article" date="2023" name="Plants (Basel)">
        <title>Bridging the Gap: Combining Genomics and Transcriptomics Approaches to Understand Stylosanthes scabra, an Orphan Legume from the Brazilian Caatinga.</title>
        <authorList>
            <person name="Ferreira-Neto J.R.C."/>
            <person name="da Silva M.D."/>
            <person name="Binneck E."/>
            <person name="de Melo N.F."/>
            <person name="da Silva R.H."/>
            <person name="de Melo A.L.T.M."/>
            <person name="Pandolfi V."/>
            <person name="Bustamante F.O."/>
            <person name="Brasileiro-Vidal A.C."/>
            <person name="Benko-Iseppon A.M."/>
        </authorList>
    </citation>
    <scope>NUCLEOTIDE SEQUENCE [LARGE SCALE GENOMIC DNA]</scope>
    <source>
        <tissue evidence="2">Leaves</tissue>
    </source>
</reference>
<feature type="compositionally biased region" description="Polar residues" evidence="1">
    <location>
        <begin position="79"/>
        <end position="88"/>
    </location>
</feature>
<dbReference type="PANTHER" id="PTHR33130:SF43">
    <property type="entry name" value="OS01G0688600 PROTEIN"/>
    <property type="match status" value="1"/>
</dbReference>
<evidence type="ECO:0000313" key="2">
    <source>
        <dbReference type="EMBL" id="MED6114829.1"/>
    </source>
</evidence>
<feature type="region of interest" description="Disordered" evidence="1">
    <location>
        <begin position="147"/>
        <end position="174"/>
    </location>
</feature>
<name>A0ABU6QUW4_9FABA</name>
<keyword evidence="3" id="KW-1185">Reference proteome</keyword>
<evidence type="ECO:0000313" key="3">
    <source>
        <dbReference type="Proteomes" id="UP001341840"/>
    </source>
</evidence>
<dbReference type="Pfam" id="PF07797">
    <property type="entry name" value="DUF1639"/>
    <property type="match status" value="1"/>
</dbReference>
<dbReference type="PANTHER" id="PTHR33130">
    <property type="entry name" value="PUTATIVE (DUF1639)-RELATED"/>
    <property type="match status" value="1"/>
</dbReference>
<protein>
    <submittedName>
        <fullName evidence="2">Uncharacterized protein</fullName>
    </submittedName>
</protein>
<feature type="compositionally biased region" description="Pro residues" evidence="1">
    <location>
        <begin position="1"/>
        <end position="30"/>
    </location>
</feature>
<feature type="compositionally biased region" description="Low complexity" evidence="1">
    <location>
        <begin position="59"/>
        <end position="69"/>
    </location>
</feature>
<sequence length="341" mass="37611">MVFHHLPPPPPQEPLPPVSPPPPPPPPPPRAFSTSFPLRWALGNRNRDAAKSPRRLGRLGKLPLPRTGGVDPVLRLGSSPLNPDSSNPFLKMDDPNHDNGFDSSPPPKEKNLVEVVEGLEKKTEDKGTHNLLVRLPMKKRNLSALFAEPESQAEPEAEPVAEDKPEPEAEAEEGEVFEYHNEIIHKTWNLRPRRVLEKKSSAVRGRNNGGGGVWLGNVASRTRTRLRQQKEKGGNKSGGLKGFKDSAGKKKEKEGVVLKKGMLSLTLKKKEIEEDFLKMTGSKPPKKPINKRPKAVQKQLDTIMLFGLSDDNAGVDIIFPGLLLTRVSPESYQVPDPPLKG</sequence>
<gene>
    <name evidence="2" type="ORF">PIB30_084213</name>
</gene>
<accession>A0ABU6QUW4</accession>
<feature type="compositionally biased region" description="Basic and acidic residues" evidence="1">
    <location>
        <begin position="91"/>
        <end position="100"/>
    </location>
</feature>
<organism evidence="2 3">
    <name type="scientific">Stylosanthes scabra</name>
    <dbReference type="NCBI Taxonomy" id="79078"/>
    <lineage>
        <taxon>Eukaryota</taxon>
        <taxon>Viridiplantae</taxon>
        <taxon>Streptophyta</taxon>
        <taxon>Embryophyta</taxon>
        <taxon>Tracheophyta</taxon>
        <taxon>Spermatophyta</taxon>
        <taxon>Magnoliopsida</taxon>
        <taxon>eudicotyledons</taxon>
        <taxon>Gunneridae</taxon>
        <taxon>Pentapetalae</taxon>
        <taxon>rosids</taxon>
        <taxon>fabids</taxon>
        <taxon>Fabales</taxon>
        <taxon>Fabaceae</taxon>
        <taxon>Papilionoideae</taxon>
        <taxon>50 kb inversion clade</taxon>
        <taxon>dalbergioids sensu lato</taxon>
        <taxon>Dalbergieae</taxon>
        <taxon>Pterocarpus clade</taxon>
        <taxon>Stylosanthes</taxon>
    </lineage>
</organism>
<evidence type="ECO:0000256" key="1">
    <source>
        <dbReference type="SAM" id="MobiDB-lite"/>
    </source>
</evidence>
<feature type="region of interest" description="Disordered" evidence="1">
    <location>
        <begin position="1"/>
        <end position="109"/>
    </location>
</feature>
<dbReference type="Proteomes" id="UP001341840">
    <property type="component" value="Unassembled WGS sequence"/>
</dbReference>
<comment type="caution">
    <text evidence="2">The sequence shown here is derived from an EMBL/GenBank/DDBJ whole genome shotgun (WGS) entry which is preliminary data.</text>
</comment>
<proteinExistence type="predicted"/>
<feature type="compositionally biased region" description="Acidic residues" evidence="1">
    <location>
        <begin position="151"/>
        <end position="160"/>
    </location>
</feature>
<dbReference type="InterPro" id="IPR012438">
    <property type="entry name" value="DUF1639"/>
</dbReference>
<dbReference type="EMBL" id="JASCZI010001359">
    <property type="protein sequence ID" value="MED6114829.1"/>
    <property type="molecule type" value="Genomic_DNA"/>
</dbReference>
<feature type="region of interest" description="Disordered" evidence="1">
    <location>
        <begin position="222"/>
        <end position="248"/>
    </location>
</feature>